<evidence type="ECO:0000313" key="2">
    <source>
        <dbReference type="Proteomes" id="UP001374599"/>
    </source>
</evidence>
<keyword evidence="2" id="KW-1185">Reference proteome</keyword>
<protein>
    <submittedName>
        <fullName evidence="1">Diol dehydratase reactivase subunit alpha</fullName>
    </submittedName>
</protein>
<accession>A0ACB5UHC3</accession>
<name>A0ACB5UHC3_9FIRM</name>
<sequence>MKYIAGVDIGNSTTEVCIGLINDKGMLKFLASANVETTGTKGTPSNVEGIKNALVIAMDRVHKKMDDLSVIRINEAAPVIGDTAMETITETIITESTMIGHNPDTPAGAGIGTGYIYPVEEIDKLPRNRSYICLVSNDMGYEQAAEKINRLMEVYEISAVVVQEDEAVLIYNRLNKKIPIVDEVKYIDKIEIGMKAAVEVAPEGHTITRLSNPYGIASIFQLNAEETRHIVPIAKSFVGSRSAIFIRTPKGSVKEQSIKAGELTIHGEESEEKVKVDLGADEIMKSCNKAAPIVDIDGESGTNIGIMIDGIKKNMHELTGQEGTVKIQDILAVDTLIPVDVKGALAGEVSMENAVGIAAMVKTEHLPMEKIARRLQDETGVYVKIAGVEAVMASLGAWTTPGTELPLAILDLGGGSTDAAILDENGLVKSVHLAGAGQLITLLINTELGLNDLALCEHIKRNPLAKVESLFHIRMENKEIKFFDKPLSPKLFGKVVVMDEEKMIPINSNITMEKIVDIRKSIKKKVFVQNAIRALTQIAPNNQIRNIPNIVLVGGSALDFEIPDLILNELSKYKIVSGRGNIRNCEGPRNAVATGLLMSYKGQGKVVI</sequence>
<comment type="caution">
    <text evidence="1">The sequence shown here is derived from an EMBL/GenBank/DDBJ whole genome shotgun (WGS) entry which is preliminary data.</text>
</comment>
<gene>
    <name evidence="1" type="ORF">AN2V17_14990</name>
</gene>
<evidence type="ECO:0000313" key="1">
    <source>
        <dbReference type="EMBL" id="GMQ62267.1"/>
    </source>
</evidence>
<organism evidence="1 2">
    <name type="scientific">Vallitalea maricola</name>
    <dbReference type="NCBI Taxonomy" id="3074433"/>
    <lineage>
        <taxon>Bacteria</taxon>
        <taxon>Bacillati</taxon>
        <taxon>Bacillota</taxon>
        <taxon>Clostridia</taxon>
        <taxon>Lachnospirales</taxon>
        <taxon>Vallitaleaceae</taxon>
        <taxon>Vallitalea</taxon>
    </lineage>
</organism>
<reference evidence="1" key="1">
    <citation type="submission" date="2023-09" db="EMBL/GenBank/DDBJ databases">
        <title>Vallitalea sediminicola and Vallitalea maricola sp. nov., anaerobic bacteria isolated from marine sediment.</title>
        <authorList>
            <person name="Hirano S."/>
            <person name="Maeda A."/>
            <person name="Terahara T."/>
            <person name="Mori K."/>
            <person name="Hamada M."/>
            <person name="Matsumoto R."/>
            <person name="Kobayashi T."/>
        </authorList>
    </citation>
    <scope>NUCLEOTIDE SEQUENCE</scope>
    <source>
        <strain evidence="1">AN17-2</strain>
    </source>
</reference>
<proteinExistence type="predicted"/>
<dbReference type="Proteomes" id="UP001374599">
    <property type="component" value="Unassembled WGS sequence"/>
</dbReference>
<dbReference type="EMBL" id="BTPU01000023">
    <property type="protein sequence ID" value="GMQ62267.1"/>
    <property type="molecule type" value="Genomic_DNA"/>
</dbReference>